<dbReference type="SUPFAM" id="SSF55729">
    <property type="entry name" value="Acyl-CoA N-acyltransferases (Nat)"/>
    <property type="match status" value="1"/>
</dbReference>
<evidence type="ECO:0000313" key="2">
    <source>
        <dbReference type="EMBL" id="PPC75536.1"/>
    </source>
</evidence>
<dbReference type="Pfam" id="PF13673">
    <property type="entry name" value="Acetyltransf_10"/>
    <property type="match status" value="1"/>
</dbReference>
<accession>A0A2S5KMJ8</accession>
<dbReference type="CDD" id="cd04301">
    <property type="entry name" value="NAT_SF"/>
    <property type="match status" value="1"/>
</dbReference>
<dbReference type="GO" id="GO:0016747">
    <property type="term" value="F:acyltransferase activity, transferring groups other than amino-acyl groups"/>
    <property type="evidence" value="ECO:0007669"/>
    <property type="project" value="InterPro"/>
</dbReference>
<evidence type="ECO:0000313" key="3">
    <source>
        <dbReference type="Proteomes" id="UP000238196"/>
    </source>
</evidence>
<dbReference type="InterPro" id="IPR016181">
    <property type="entry name" value="Acyl_CoA_acyltransferase"/>
</dbReference>
<gene>
    <name evidence="2" type="ORF">C4K68_20080</name>
</gene>
<comment type="caution">
    <text evidence="2">The sequence shown here is derived from an EMBL/GenBank/DDBJ whole genome shotgun (WGS) entry which is preliminary data.</text>
</comment>
<proteinExistence type="predicted"/>
<dbReference type="PROSITE" id="PS51186">
    <property type="entry name" value="GNAT"/>
    <property type="match status" value="1"/>
</dbReference>
<protein>
    <submittedName>
        <fullName evidence="2">Histone acetyltransferase</fullName>
    </submittedName>
</protein>
<reference evidence="2 3" key="1">
    <citation type="submission" date="2018-02" db="EMBL/GenBank/DDBJ databases">
        <title>novel marine gammaproteobacteria from coastal saline agro ecosystem.</title>
        <authorList>
            <person name="Krishnan R."/>
            <person name="Ramesh Kumar N."/>
        </authorList>
    </citation>
    <scope>NUCLEOTIDE SEQUENCE [LARGE SCALE GENOMIC DNA]</scope>
    <source>
        <strain evidence="2 3">228</strain>
    </source>
</reference>
<name>A0A2S5KMJ8_9PROT</name>
<feature type="domain" description="N-acetyltransferase" evidence="1">
    <location>
        <begin position="6"/>
        <end position="145"/>
    </location>
</feature>
<dbReference type="AlphaFoldDB" id="A0A2S5KMJ8"/>
<dbReference type="Proteomes" id="UP000238196">
    <property type="component" value="Unassembled WGS sequence"/>
</dbReference>
<dbReference type="OrthoDB" id="5355033at2"/>
<dbReference type="Gene3D" id="3.40.630.30">
    <property type="match status" value="1"/>
</dbReference>
<sequence length="149" mass="16889">MASALADLFTLAVQHIDDAFYSTAEKAAWAPQPPDYERWQQRLAGKRPWVAVCQEMPIGFIELDDDGHIDCAYVHPDWQRCGVMTALYRGLEVAAAERGVSRLYVEASEVAKPFFARQGFTLLGKNHVQRGEHILVNYLMENYLLEKAC</sequence>
<dbReference type="EMBL" id="PRLP01000087">
    <property type="protein sequence ID" value="PPC75536.1"/>
    <property type="molecule type" value="Genomic_DNA"/>
</dbReference>
<dbReference type="InterPro" id="IPR000182">
    <property type="entry name" value="GNAT_dom"/>
</dbReference>
<organism evidence="2 3">
    <name type="scientific">Proteobacteria bacterium 228</name>
    <dbReference type="NCBI Taxonomy" id="2083153"/>
    <lineage>
        <taxon>Bacteria</taxon>
        <taxon>Pseudomonadati</taxon>
        <taxon>Pseudomonadota</taxon>
    </lineage>
</organism>
<dbReference type="PANTHER" id="PTHR43451">
    <property type="entry name" value="ACETYLTRANSFERASE (GNAT) FAMILY PROTEIN"/>
    <property type="match status" value="1"/>
</dbReference>
<dbReference type="InterPro" id="IPR052564">
    <property type="entry name" value="N-acetyltrans/Recomb-assoc"/>
</dbReference>
<dbReference type="PANTHER" id="PTHR43451:SF1">
    <property type="entry name" value="ACETYLTRANSFERASE"/>
    <property type="match status" value="1"/>
</dbReference>
<evidence type="ECO:0000259" key="1">
    <source>
        <dbReference type="PROSITE" id="PS51186"/>
    </source>
</evidence>